<dbReference type="GO" id="GO:0005375">
    <property type="term" value="F:copper ion transmembrane transporter activity"/>
    <property type="evidence" value="ECO:0007669"/>
    <property type="project" value="UniProtKB-UniRule"/>
</dbReference>
<evidence type="ECO:0000256" key="4">
    <source>
        <dbReference type="RuleBase" id="RU367022"/>
    </source>
</evidence>
<evidence type="ECO:0000256" key="3">
    <source>
        <dbReference type="ARBA" id="ARBA00023136"/>
    </source>
</evidence>
<feature type="transmembrane region" description="Helical" evidence="4">
    <location>
        <begin position="162"/>
        <end position="182"/>
    </location>
</feature>
<keyword evidence="4" id="KW-0186">Copper</keyword>
<keyword evidence="1 4" id="KW-0812">Transmembrane</keyword>
<evidence type="ECO:0000256" key="5">
    <source>
        <dbReference type="SAM" id="MobiDB-lite"/>
    </source>
</evidence>
<keyword evidence="2 4" id="KW-1133">Transmembrane helix</keyword>
<keyword evidence="4" id="KW-0406">Ion transport</keyword>
<feature type="transmembrane region" description="Helical" evidence="4">
    <location>
        <begin position="96"/>
        <end position="115"/>
    </location>
</feature>
<dbReference type="OrthoDB" id="73901at2759"/>
<name>A0A2V3IJW7_9FLOR</name>
<accession>A0A2V3IJW7</accession>
<evidence type="ECO:0000256" key="2">
    <source>
        <dbReference type="ARBA" id="ARBA00022989"/>
    </source>
</evidence>
<feature type="region of interest" description="Disordered" evidence="5">
    <location>
        <begin position="15"/>
        <end position="63"/>
    </location>
</feature>
<comment type="similarity">
    <text evidence="4">Belongs to the copper transporter (Ctr) (TC 1.A.56) family. SLC31A subfamily.</text>
</comment>
<dbReference type="PANTHER" id="PTHR12483">
    <property type="entry name" value="SOLUTE CARRIER FAMILY 31 COPPER TRANSPORTERS"/>
    <property type="match status" value="1"/>
</dbReference>
<organism evidence="6 7">
    <name type="scientific">Gracilariopsis chorda</name>
    <dbReference type="NCBI Taxonomy" id="448386"/>
    <lineage>
        <taxon>Eukaryota</taxon>
        <taxon>Rhodophyta</taxon>
        <taxon>Florideophyceae</taxon>
        <taxon>Rhodymeniophycidae</taxon>
        <taxon>Gracilariales</taxon>
        <taxon>Gracilariaceae</taxon>
        <taxon>Gracilariopsis</taxon>
    </lineage>
</organism>
<keyword evidence="3 4" id="KW-0472">Membrane</keyword>
<keyword evidence="7" id="KW-1185">Reference proteome</keyword>
<dbReference type="InterPro" id="IPR007274">
    <property type="entry name" value="Cop_transporter"/>
</dbReference>
<dbReference type="GO" id="GO:0016020">
    <property type="term" value="C:membrane"/>
    <property type="evidence" value="ECO:0007669"/>
    <property type="project" value="UniProtKB-SubCell"/>
</dbReference>
<comment type="caution">
    <text evidence="6">The sequence shown here is derived from an EMBL/GenBank/DDBJ whole genome shotgun (WGS) entry which is preliminary data.</text>
</comment>
<keyword evidence="4" id="KW-0187">Copper transport</keyword>
<sequence>MQSFFVRQQGDMAAMDGMDGGDGGDSAGHAGMPHMDSNDTAASPDNSTAGTANQGAGMHNMPDHNVGVAHQMSPFLFTRTTGFFVLFKEADIQSSGAFAGAFLLSFAFALLATTSSQLIRYLEERALTKGGTVSKFLAGLHHAVRLLLHYAAMLIVMTMNVWIILAVVIGHAFGWMLYAFVLHPRLRTPSTKPACDC</sequence>
<dbReference type="Proteomes" id="UP000247409">
    <property type="component" value="Unassembled WGS sequence"/>
</dbReference>
<evidence type="ECO:0000313" key="7">
    <source>
        <dbReference type="Proteomes" id="UP000247409"/>
    </source>
</evidence>
<comment type="subcellular location">
    <subcellularLocation>
        <location evidence="4">Membrane</location>
        <topology evidence="4">Multi-pass membrane protein</topology>
    </subcellularLocation>
</comment>
<dbReference type="EMBL" id="NBIV01000217">
    <property type="protein sequence ID" value="PXF41420.1"/>
    <property type="molecule type" value="Genomic_DNA"/>
</dbReference>
<evidence type="ECO:0000256" key="1">
    <source>
        <dbReference type="ARBA" id="ARBA00022692"/>
    </source>
</evidence>
<gene>
    <name evidence="6" type="ORF">BWQ96_08855</name>
</gene>
<feature type="compositionally biased region" description="Polar residues" evidence="5">
    <location>
        <begin position="38"/>
        <end position="54"/>
    </location>
</feature>
<keyword evidence="4" id="KW-0813">Transport</keyword>
<dbReference type="Pfam" id="PF04145">
    <property type="entry name" value="Ctr"/>
    <property type="match status" value="1"/>
</dbReference>
<reference evidence="6 7" key="1">
    <citation type="journal article" date="2018" name="Mol. Biol. Evol.">
        <title>Analysis of the draft genome of the red seaweed Gracilariopsis chorda provides insights into genome size evolution in Rhodophyta.</title>
        <authorList>
            <person name="Lee J."/>
            <person name="Yang E.C."/>
            <person name="Graf L."/>
            <person name="Yang J.H."/>
            <person name="Qiu H."/>
            <person name="Zel Zion U."/>
            <person name="Chan C.X."/>
            <person name="Stephens T.G."/>
            <person name="Weber A.P.M."/>
            <person name="Boo G.H."/>
            <person name="Boo S.M."/>
            <person name="Kim K.M."/>
            <person name="Shin Y."/>
            <person name="Jung M."/>
            <person name="Lee S.J."/>
            <person name="Yim H.S."/>
            <person name="Lee J.H."/>
            <person name="Bhattacharya D."/>
            <person name="Yoon H.S."/>
        </authorList>
    </citation>
    <scope>NUCLEOTIDE SEQUENCE [LARGE SCALE GENOMIC DNA]</scope>
    <source>
        <strain evidence="6 7">SKKU-2015</strain>
        <tissue evidence="6">Whole body</tissue>
    </source>
</reference>
<evidence type="ECO:0000313" key="6">
    <source>
        <dbReference type="EMBL" id="PXF41420.1"/>
    </source>
</evidence>
<protein>
    <recommendedName>
        <fullName evidence="4">Copper transport protein</fullName>
    </recommendedName>
</protein>
<dbReference type="AlphaFoldDB" id="A0A2V3IJW7"/>
<proteinExistence type="inferred from homology"/>
<dbReference type="PANTHER" id="PTHR12483:SF115">
    <property type="entry name" value="COPPER TRANSPORT PROTEIN"/>
    <property type="match status" value="1"/>
</dbReference>